<evidence type="ECO:0000256" key="7">
    <source>
        <dbReference type="ARBA" id="ARBA00022840"/>
    </source>
</evidence>
<keyword evidence="16" id="KW-1185">Reference proteome</keyword>
<protein>
    <recommendedName>
        <fullName evidence="11">DNA ligase</fullName>
        <ecNumber evidence="11">6.5.1.1</ecNumber>
    </recommendedName>
</protein>
<evidence type="ECO:0000313" key="15">
    <source>
        <dbReference type="EMBL" id="GBG30696.1"/>
    </source>
</evidence>
<keyword evidence="8 11" id="KW-0234">DNA repair</keyword>
<dbReference type="AlphaFoldDB" id="A0A2R5GIH6"/>
<dbReference type="InterPro" id="IPR012310">
    <property type="entry name" value="DNA_ligase_ATP-dep_cent"/>
</dbReference>
<evidence type="ECO:0000256" key="12">
    <source>
        <dbReference type="RuleBase" id="RU004196"/>
    </source>
</evidence>
<evidence type="ECO:0000256" key="4">
    <source>
        <dbReference type="ARBA" id="ARBA00022705"/>
    </source>
</evidence>
<dbReference type="GO" id="GO:0071897">
    <property type="term" value="P:DNA biosynthetic process"/>
    <property type="evidence" value="ECO:0007669"/>
    <property type="project" value="InterPro"/>
</dbReference>
<dbReference type="InterPro" id="IPR016059">
    <property type="entry name" value="DNA_ligase_ATP-dep_CS"/>
</dbReference>
<dbReference type="GO" id="GO:0006273">
    <property type="term" value="P:lagging strand elongation"/>
    <property type="evidence" value="ECO:0007669"/>
    <property type="project" value="TreeGrafter"/>
</dbReference>
<feature type="compositionally biased region" description="Polar residues" evidence="13">
    <location>
        <begin position="565"/>
        <end position="575"/>
    </location>
</feature>
<keyword evidence="3 11" id="KW-0436">Ligase</keyword>
<dbReference type="PANTHER" id="PTHR45674:SF9">
    <property type="entry name" value="DNA LIGASE 3"/>
    <property type="match status" value="1"/>
</dbReference>
<dbReference type="GO" id="GO:0003910">
    <property type="term" value="F:DNA ligase (ATP) activity"/>
    <property type="evidence" value="ECO:0007669"/>
    <property type="project" value="UniProtKB-EC"/>
</dbReference>
<dbReference type="GO" id="GO:0005634">
    <property type="term" value="C:nucleus"/>
    <property type="evidence" value="ECO:0007669"/>
    <property type="project" value="UniProtKB-SubCell"/>
</dbReference>
<dbReference type="InterPro" id="IPR000977">
    <property type="entry name" value="DNA_ligase_ATP-dep"/>
</dbReference>
<dbReference type="GO" id="GO:0005524">
    <property type="term" value="F:ATP binding"/>
    <property type="evidence" value="ECO:0007669"/>
    <property type="project" value="UniProtKB-KW"/>
</dbReference>
<dbReference type="EC" id="6.5.1.1" evidence="11"/>
<dbReference type="OrthoDB" id="206088at2759"/>
<organism evidence="15 16">
    <name type="scientific">Hondaea fermentalgiana</name>
    <dbReference type="NCBI Taxonomy" id="2315210"/>
    <lineage>
        <taxon>Eukaryota</taxon>
        <taxon>Sar</taxon>
        <taxon>Stramenopiles</taxon>
        <taxon>Bigyra</taxon>
        <taxon>Labyrinthulomycetes</taxon>
        <taxon>Thraustochytrida</taxon>
        <taxon>Thraustochytriidae</taxon>
        <taxon>Hondaea</taxon>
    </lineage>
</organism>
<dbReference type="Gene3D" id="3.30.470.30">
    <property type="entry name" value="DNA ligase/mRNA capping enzyme"/>
    <property type="match status" value="1"/>
</dbReference>
<dbReference type="Proteomes" id="UP000241890">
    <property type="component" value="Unassembled WGS sequence"/>
</dbReference>
<dbReference type="GO" id="GO:0006310">
    <property type="term" value="P:DNA recombination"/>
    <property type="evidence" value="ECO:0007669"/>
    <property type="project" value="UniProtKB-KW"/>
</dbReference>
<dbReference type="PROSITE" id="PS00333">
    <property type="entry name" value="DNA_LIGASE_A2"/>
    <property type="match status" value="1"/>
</dbReference>
<dbReference type="Gene3D" id="1.10.3260.10">
    <property type="entry name" value="DNA ligase, ATP-dependent, N-terminal domain"/>
    <property type="match status" value="1"/>
</dbReference>
<evidence type="ECO:0000256" key="6">
    <source>
        <dbReference type="ARBA" id="ARBA00022763"/>
    </source>
</evidence>
<dbReference type="CDD" id="cd07900">
    <property type="entry name" value="Adenylation_DNA_ligase_I_Euk"/>
    <property type="match status" value="1"/>
</dbReference>
<reference evidence="15 16" key="1">
    <citation type="submission" date="2017-12" db="EMBL/GenBank/DDBJ databases">
        <title>Sequencing, de novo assembly and annotation of complete genome of a new Thraustochytrid species, strain FCC1311.</title>
        <authorList>
            <person name="Sedici K."/>
            <person name="Godart F."/>
            <person name="Aiese Cigliano R."/>
            <person name="Sanseverino W."/>
            <person name="Barakat M."/>
            <person name="Ortet P."/>
            <person name="Marechal E."/>
            <person name="Cagnac O."/>
            <person name="Amato A."/>
        </authorList>
    </citation>
    <scope>NUCLEOTIDE SEQUENCE [LARGE SCALE GENOMIC DNA]</scope>
</reference>
<sequence>MNGAGDAHVVPGTWCLVDYFRSLAAVRGDILQLVPRTAAARAAFEETRAARTLSADAEPARRSRGKDTKAWKDAVDDGGGLEALPFVRFLSHFHGDHINLGLASITADLLVRVMGVNPSLVQAHPFDIEVEFDGFSVTFIDANHAPGSAMLLVRRHADQELFLHCGDMRYAPRMQDFPALQNVRNKLDTIFLDSTYANPKHVFPTQQESIAKAASEAKAFVEADRDANTLVMVSAYTIGKERIVFGIAEAIGAKGVYASERKRTVMSCLKLPPARADLLTDDRTAQVHMCRMGAAGDVWPYFQPNFNAVQAYIDKIRVETGFRFDRVIAFIPTGWAESSNWNKLNRSRVNDEGNFVVNLIPYSEHSNFPELTEFVGFLKPRRISPTVFSNPEHRRKIVHLFPCEMCGTLNPITTAHAAKKQREGQTADRKSRKTQSPPQKKKAKPPNTSKGTLFGFNFAGNKGSTKTSTVTSNTEAKEDDTSMHESAVALQGKATKPANVKVSPDSSSRPPETDKAEPSRALGKVESSLSSSTSSATLRKSGGPDSDASKLSTQVEASVPDLTLSEDSFTPSGPRQGSIPFGVLVEALRLTSETTKRLKKHTVLVNAFRCGLWASQDTETLVKMLSLAMGRIANEYEGIELSVGGSIVSDAVRKATGTTSAEMSKLYKETGDLGDVAFMCKTSQRTLFGRKPTPLTVTTVFDTLHKISKESGAGSKKRRTDWVLKLLRQCVGEETRFLVRMLIRNLRVGASEASILDAFAEASLRDRSEEVSAEALGRSRTAFNCAPDMSRFVSGLVRGGIRGLEEACTMTPGIPVRPMLANVCHGVEEFMDAFEGRGAFTCEYKYDGQRIQVHADSQGELRIYSRHCRDCTSGFPEVAGIMRDAQKEKNGKSFILDAEVVAVDRSSDTPKILPFQTLSTRTRKNEQGVEIDAKVSVCVFAFDLIAYDGEPLLQETLRKRRAKLADVFDSLPGRFGLVSSQDFDPVGAENRDREVEAMTTLMQQALHASCEGLMAKLLDDPGATYQPNYRSSVWLKLKQDYILDQGVSDQLVGGGLADTLDLVPIGAWHGNGRKAKWWSPFLLACWDPEEEVFRAVCKVMSGFTDAFYESQNEFYAGSGVPLGTNVEHDDDGDEEHEDGDGDGVEARTLMQKPIDFDAEHRPSAWFRACQVWEIRGAELTLSENATAARGLVPDGNGDVHPRGLSVRFPRFIRVREDKRPEDATTPAQLVDMFLKQTRR</sequence>
<dbReference type="InterPro" id="IPR012309">
    <property type="entry name" value="DNA_ligase_ATP-dep_C"/>
</dbReference>
<evidence type="ECO:0000256" key="8">
    <source>
        <dbReference type="ARBA" id="ARBA00023204"/>
    </source>
</evidence>
<dbReference type="Pfam" id="PF07522">
    <property type="entry name" value="DRMBL"/>
    <property type="match status" value="1"/>
</dbReference>
<keyword evidence="9" id="KW-0539">Nucleus</keyword>
<dbReference type="Pfam" id="PF04675">
    <property type="entry name" value="DNA_ligase_A_N"/>
    <property type="match status" value="1"/>
</dbReference>
<dbReference type="Pfam" id="PF04679">
    <property type="entry name" value="DNA_ligase_A_C"/>
    <property type="match status" value="1"/>
</dbReference>
<dbReference type="InterPro" id="IPR036866">
    <property type="entry name" value="RibonucZ/Hydroxyglut_hydro"/>
</dbReference>
<feature type="compositionally biased region" description="Basic and acidic residues" evidence="13">
    <location>
        <begin position="420"/>
        <end position="429"/>
    </location>
</feature>
<dbReference type="InterPro" id="IPR012340">
    <property type="entry name" value="NA-bd_OB-fold"/>
</dbReference>
<accession>A0A2R5GIH6</accession>
<keyword evidence="6 11" id="KW-0227">DNA damage</keyword>
<proteinExistence type="inferred from homology"/>
<evidence type="ECO:0000256" key="13">
    <source>
        <dbReference type="SAM" id="MobiDB-lite"/>
    </source>
</evidence>
<evidence type="ECO:0000256" key="5">
    <source>
        <dbReference type="ARBA" id="ARBA00022741"/>
    </source>
</evidence>
<dbReference type="SUPFAM" id="SSF50249">
    <property type="entry name" value="Nucleic acid-binding proteins"/>
    <property type="match status" value="1"/>
</dbReference>
<feature type="region of interest" description="Disordered" evidence="13">
    <location>
        <begin position="1119"/>
        <end position="1144"/>
    </location>
</feature>
<dbReference type="Pfam" id="PF01068">
    <property type="entry name" value="DNA_ligase_A_M"/>
    <property type="match status" value="1"/>
</dbReference>
<dbReference type="FunFam" id="3.30.470.30:FF:000002">
    <property type="entry name" value="DNA ligase"/>
    <property type="match status" value="1"/>
</dbReference>
<dbReference type="SUPFAM" id="SSF117018">
    <property type="entry name" value="ATP-dependent DNA ligase DNA-binding domain"/>
    <property type="match status" value="1"/>
</dbReference>
<feature type="compositionally biased region" description="Polar residues" evidence="13">
    <location>
        <begin position="462"/>
        <end position="474"/>
    </location>
</feature>
<keyword evidence="4" id="KW-0235">DNA replication</keyword>
<feature type="compositionally biased region" description="Low complexity" evidence="13">
    <location>
        <begin position="527"/>
        <end position="538"/>
    </location>
</feature>
<evidence type="ECO:0000256" key="10">
    <source>
        <dbReference type="ARBA" id="ARBA00034003"/>
    </source>
</evidence>
<dbReference type="PROSITE" id="PS00697">
    <property type="entry name" value="DNA_LIGASE_A1"/>
    <property type="match status" value="1"/>
</dbReference>
<evidence type="ECO:0000313" key="16">
    <source>
        <dbReference type="Proteomes" id="UP000241890"/>
    </source>
</evidence>
<name>A0A2R5GIH6_9STRA</name>
<feature type="region of interest" description="Disordered" evidence="13">
    <location>
        <begin position="416"/>
        <end position="576"/>
    </location>
</feature>
<dbReference type="InParanoid" id="A0A2R5GIH6"/>
<evidence type="ECO:0000256" key="3">
    <source>
        <dbReference type="ARBA" id="ARBA00022598"/>
    </source>
</evidence>
<dbReference type="InterPro" id="IPR050191">
    <property type="entry name" value="ATP-dep_DNA_ligase"/>
</dbReference>
<comment type="subcellular location">
    <subcellularLocation>
        <location evidence="1">Nucleus</location>
    </subcellularLocation>
</comment>
<comment type="similarity">
    <text evidence="2 12">Belongs to the ATP-dependent DNA ligase family.</text>
</comment>
<evidence type="ECO:0000259" key="14">
    <source>
        <dbReference type="PROSITE" id="PS50160"/>
    </source>
</evidence>
<keyword evidence="11" id="KW-0233">DNA recombination</keyword>
<dbReference type="InterPro" id="IPR011084">
    <property type="entry name" value="DRMBL"/>
</dbReference>
<dbReference type="InterPro" id="IPR012308">
    <property type="entry name" value="DNA_ligase_ATP-dep_N"/>
</dbReference>
<dbReference type="Gene3D" id="3.40.50.12650">
    <property type="match status" value="1"/>
</dbReference>
<dbReference type="NCBIfam" id="TIGR00574">
    <property type="entry name" value="dnl1"/>
    <property type="match status" value="1"/>
</dbReference>
<comment type="caution">
    <text evidence="15">The sequence shown here is derived from an EMBL/GenBank/DDBJ whole genome shotgun (WGS) entry which is preliminary data.</text>
</comment>
<keyword evidence="5 11" id="KW-0547">Nucleotide-binding</keyword>
<evidence type="ECO:0000256" key="9">
    <source>
        <dbReference type="ARBA" id="ARBA00023242"/>
    </source>
</evidence>
<evidence type="ECO:0000256" key="2">
    <source>
        <dbReference type="ARBA" id="ARBA00007572"/>
    </source>
</evidence>
<keyword evidence="7 11" id="KW-0067">ATP-binding</keyword>
<dbReference type="PROSITE" id="PS50160">
    <property type="entry name" value="DNA_LIGASE_A3"/>
    <property type="match status" value="1"/>
</dbReference>
<dbReference type="SUPFAM" id="SSF56091">
    <property type="entry name" value="DNA ligase/mRNA capping enzyme, catalytic domain"/>
    <property type="match status" value="1"/>
</dbReference>
<dbReference type="Gene3D" id="3.60.15.10">
    <property type="entry name" value="Ribonuclease Z/Hydroxyacylglutathione hydrolase-like"/>
    <property type="match status" value="1"/>
</dbReference>
<dbReference type="InterPro" id="IPR036599">
    <property type="entry name" value="DNA_ligase_N_sf"/>
</dbReference>
<dbReference type="PANTHER" id="PTHR45674">
    <property type="entry name" value="DNA LIGASE 1/3 FAMILY MEMBER"/>
    <property type="match status" value="1"/>
</dbReference>
<dbReference type="GO" id="GO:0006281">
    <property type="term" value="P:DNA repair"/>
    <property type="evidence" value="ECO:0007669"/>
    <property type="project" value="UniProtKB-KW"/>
</dbReference>
<dbReference type="SUPFAM" id="SSF56281">
    <property type="entry name" value="Metallo-hydrolase/oxidoreductase"/>
    <property type="match status" value="1"/>
</dbReference>
<dbReference type="CDD" id="cd07969">
    <property type="entry name" value="OBF_DNA_ligase_I"/>
    <property type="match status" value="1"/>
</dbReference>
<dbReference type="Gene3D" id="2.40.50.140">
    <property type="entry name" value="Nucleic acid-binding proteins"/>
    <property type="match status" value="1"/>
</dbReference>
<comment type="catalytic activity">
    <reaction evidence="10 11">
        <text>ATP + (deoxyribonucleotide)n-3'-hydroxyl + 5'-phospho-(deoxyribonucleotide)m = (deoxyribonucleotide)n+m + AMP + diphosphate.</text>
        <dbReference type="EC" id="6.5.1.1"/>
    </reaction>
</comment>
<evidence type="ECO:0000256" key="1">
    <source>
        <dbReference type="ARBA" id="ARBA00004123"/>
    </source>
</evidence>
<dbReference type="GO" id="GO:0003677">
    <property type="term" value="F:DNA binding"/>
    <property type="evidence" value="ECO:0007669"/>
    <property type="project" value="InterPro"/>
</dbReference>
<feature type="compositionally biased region" description="Acidic residues" evidence="13">
    <location>
        <begin position="1128"/>
        <end position="1143"/>
    </location>
</feature>
<feature type="domain" description="ATP-dependent DNA ligase family profile" evidence="14">
    <location>
        <begin position="930"/>
        <end position="1087"/>
    </location>
</feature>
<dbReference type="EMBL" id="BEYU01000082">
    <property type="protein sequence ID" value="GBG30696.1"/>
    <property type="molecule type" value="Genomic_DNA"/>
</dbReference>
<evidence type="ECO:0000256" key="11">
    <source>
        <dbReference type="RuleBase" id="RU000617"/>
    </source>
</evidence>
<gene>
    <name evidence="15" type="ORF">FCC1311_069162</name>
</gene>